<feature type="compositionally biased region" description="Polar residues" evidence="3">
    <location>
        <begin position="814"/>
        <end position="824"/>
    </location>
</feature>
<keyword evidence="4" id="KW-0472">Membrane</keyword>
<comment type="caution">
    <text evidence="6">The sequence shown here is derived from an EMBL/GenBank/DDBJ whole genome shotgun (WGS) entry which is preliminary data.</text>
</comment>
<dbReference type="AlphaFoldDB" id="A0A8H7AKB4"/>
<dbReference type="InterPro" id="IPR011043">
    <property type="entry name" value="Gal_Oxase/kelch_b-propeller"/>
</dbReference>
<keyword evidence="5" id="KW-0732">Signal</keyword>
<feature type="compositionally biased region" description="Basic and acidic residues" evidence="3">
    <location>
        <begin position="604"/>
        <end position="618"/>
    </location>
</feature>
<evidence type="ECO:0008006" key="8">
    <source>
        <dbReference type="Google" id="ProtNLM"/>
    </source>
</evidence>
<protein>
    <recommendedName>
        <fullName evidence="8">Kelch repeat-containing protein</fullName>
    </recommendedName>
</protein>
<name>A0A8H7AKB4_9EURO</name>
<proteinExistence type="predicted"/>
<feature type="compositionally biased region" description="Low complexity" evidence="3">
    <location>
        <begin position="779"/>
        <end position="790"/>
    </location>
</feature>
<feature type="chain" id="PRO_5034183855" description="Kelch repeat-containing protein" evidence="5">
    <location>
        <begin position="22"/>
        <end position="878"/>
    </location>
</feature>
<feature type="compositionally biased region" description="Polar residues" evidence="3">
    <location>
        <begin position="695"/>
        <end position="706"/>
    </location>
</feature>
<organism evidence="6 7">
    <name type="scientific">Endocarpon pusillum</name>
    <dbReference type="NCBI Taxonomy" id="364733"/>
    <lineage>
        <taxon>Eukaryota</taxon>
        <taxon>Fungi</taxon>
        <taxon>Dikarya</taxon>
        <taxon>Ascomycota</taxon>
        <taxon>Pezizomycotina</taxon>
        <taxon>Eurotiomycetes</taxon>
        <taxon>Chaetothyriomycetidae</taxon>
        <taxon>Verrucariales</taxon>
        <taxon>Verrucariaceae</taxon>
        <taxon>Endocarpon</taxon>
    </lineage>
</organism>
<feature type="transmembrane region" description="Helical" evidence="4">
    <location>
        <begin position="509"/>
        <end position="533"/>
    </location>
</feature>
<gene>
    <name evidence="6" type="ORF">GJ744_011504</name>
</gene>
<feature type="compositionally biased region" description="Acidic residues" evidence="3">
    <location>
        <begin position="869"/>
        <end position="878"/>
    </location>
</feature>
<keyword evidence="2" id="KW-0677">Repeat</keyword>
<dbReference type="Proteomes" id="UP000606974">
    <property type="component" value="Unassembled WGS sequence"/>
</dbReference>
<keyword evidence="7" id="KW-1185">Reference proteome</keyword>
<keyword evidence="4" id="KW-0812">Transmembrane</keyword>
<feature type="compositionally biased region" description="Pro residues" evidence="3">
    <location>
        <begin position="675"/>
        <end position="685"/>
    </location>
</feature>
<dbReference type="CDD" id="cd12087">
    <property type="entry name" value="TM_EGFR-like"/>
    <property type="match status" value="1"/>
</dbReference>
<dbReference type="Gene3D" id="2.120.10.80">
    <property type="entry name" value="Kelch-type beta propeller"/>
    <property type="match status" value="1"/>
</dbReference>
<evidence type="ECO:0000313" key="6">
    <source>
        <dbReference type="EMBL" id="KAF7506675.1"/>
    </source>
</evidence>
<evidence type="ECO:0000256" key="2">
    <source>
        <dbReference type="ARBA" id="ARBA00022737"/>
    </source>
</evidence>
<dbReference type="PANTHER" id="PTHR46228">
    <property type="entry name" value="KELCH DOMAIN-CONTAINING PROTEIN"/>
    <property type="match status" value="1"/>
</dbReference>
<evidence type="ECO:0000256" key="1">
    <source>
        <dbReference type="ARBA" id="ARBA00022441"/>
    </source>
</evidence>
<dbReference type="PANTHER" id="PTHR46228:SF2">
    <property type="entry name" value="KELCH REPEAT PROTEIN (AFU_ORTHOLOGUE AFUA_4G14350)"/>
    <property type="match status" value="1"/>
</dbReference>
<evidence type="ECO:0000256" key="5">
    <source>
        <dbReference type="SAM" id="SignalP"/>
    </source>
</evidence>
<accession>A0A8H7AKB4</accession>
<evidence type="ECO:0000256" key="3">
    <source>
        <dbReference type="SAM" id="MobiDB-lite"/>
    </source>
</evidence>
<sequence>MQGTMSRTAVVLAFFIPLSFAQSAITTQSNVTFCNWAGLRSGIIRDTIYLDGGGLWWQSATDSHGLPVPVADEDGTGRMFTLNLSYAFNTSTFNETTSLLQPLSKTSGTAGNNIAPDYEDGALFANEGEFYLYGGLTRLTDAYTPPDAQAVLGYEAYRYGPERIIWSRGFIQENLPDSVTRYVSNGASASAPSENLGFYFSGLRGARWGPTTESTRDWYLSDKLIEVDMSTMRGEQWSNNTLPDYIPPRAGAELVWIPVGGRGALVAIGGMTAVEYLLSSPLNSSQSSIAEEQAPGFMTSLPVYDIVSQTWYMQNTTGDGPAQLTSFCSVVAPARDASSFNIYVYGGYDGLNYTSVPFDDVWILSIPSFRWVKAYSGVRSHGRRGHRCERIYPDQMLIIGGVNPDAQQCLTDGPIQIFNLNTLKFQNLYNPREWAEYAVPDVVTALIGGNGQGGATGIASFSNNTLKSLFQTPYTRTINKYYPYSPASGSPGPSPVPTATSQSSGLAKWVAPVLGVVLGLIVLSIIVVLILLYRRRKILRRKSVTTSHAGSSSNNRILNWVNGMPSQASEHKPDTSDTSTDVDNETHMSSPLVGFSEVGGQQRYEVEAKEKVKPKTDAAEMPTDFNTASNFNDFAYRSGTPDKPSQSQTQSQPSGSASNYSQPQIHGLGVTGSPPISPQSPPYPPNHLHSHNNDSRIGNISSNRSDVPSPYVHPQRPEDVGSRSLTASPSPTSSPARSPDLRAHSKNVSADITPANLGGEGAANECGLQRRPTHQRNISSLSSDLLQLNSPDGALTPDEDARRSRLLSGLASHPVQNQDQNQSHGRMGALDGRMEAYREELVSPQEESTSPAGVERKKTAGKKSSFGEMLDEDEKDKK</sequence>
<dbReference type="SUPFAM" id="SSF50965">
    <property type="entry name" value="Galactose oxidase, central domain"/>
    <property type="match status" value="1"/>
</dbReference>
<dbReference type="InterPro" id="IPR015915">
    <property type="entry name" value="Kelch-typ_b-propeller"/>
</dbReference>
<dbReference type="OrthoDB" id="540004at2759"/>
<reference evidence="6" key="1">
    <citation type="submission" date="2020-02" db="EMBL/GenBank/DDBJ databases">
        <authorList>
            <person name="Palmer J.M."/>
        </authorList>
    </citation>
    <scope>NUCLEOTIDE SEQUENCE</scope>
    <source>
        <strain evidence="6">EPUS1.4</strain>
        <tissue evidence="6">Thallus</tissue>
    </source>
</reference>
<feature type="compositionally biased region" description="Basic and acidic residues" evidence="3">
    <location>
        <begin position="832"/>
        <end position="841"/>
    </location>
</feature>
<feature type="compositionally biased region" description="Low complexity" evidence="3">
    <location>
        <begin position="722"/>
        <end position="738"/>
    </location>
</feature>
<feature type="region of interest" description="Disordered" evidence="3">
    <location>
        <begin position="564"/>
        <end position="878"/>
    </location>
</feature>
<evidence type="ECO:0000313" key="7">
    <source>
        <dbReference type="Proteomes" id="UP000606974"/>
    </source>
</evidence>
<feature type="signal peptide" evidence="5">
    <location>
        <begin position="1"/>
        <end position="21"/>
    </location>
</feature>
<evidence type="ECO:0000256" key="4">
    <source>
        <dbReference type="SAM" id="Phobius"/>
    </source>
</evidence>
<keyword evidence="4" id="KW-1133">Transmembrane helix</keyword>
<feature type="compositionally biased region" description="Low complexity" evidence="3">
    <location>
        <begin position="645"/>
        <end position="658"/>
    </location>
</feature>
<keyword evidence="1" id="KW-0880">Kelch repeat</keyword>
<dbReference type="EMBL" id="JAACFV010000082">
    <property type="protein sequence ID" value="KAF7506675.1"/>
    <property type="molecule type" value="Genomic_DNA"/>
</dbReference>